<comment type="caution">
    <text evidence="2">The sequence shown here is derived from an EMBL/GenBank/DDBJ whole genome shotgun (WGS) entry which is preliminary data.</text>
</comment>
<dbReference type="EMBL" id="ABVL01000001">
    <property type="protein sequence ID" value="EDY22280.1"/>
    <property type="molecule type" value="Genomic_DNA"/>
</dbReference>
<reference evidence="2 3" key="1">
    <citation type="journal article" date="2011" name="J. Bacteriol.">
        <title>Genome sequence of Chthoniobacter flavus Ellin428, an aerobic heterotrophic soil bacterium.</title>
        <authorList>
            <person name="Kant R."/>
            <person name="van Passel M.W."/>
            <person name="Palva A."/>
            <person name="Lucas S."/>
            <person name="Lapidus A."/>
            <person name="Glavina Del Rio T."/>
            <person name="Dalin E."/>
            <person name="Tice H."/>
            <person name="Bruce D."/>
            <person name="Goodwin L."/>
            <person name="Pitluck S."/>
            <person name="Larimer F.W."/>
            <person name="Land M.L."/>
            <person name="Hauser L."/>
            <person name="Sangwan P."/>
            <person name="de Vos W.M."/>
            <person name="Janssen P.H."/>
            <person name="Smidt H."/>
        </authorList>
    </citation>
    <scope>NUCLEOTIDE SEQUENCE [LARGE SCALE GENOMIC DNA]</scope>
    <source>
        <strain evidence="2 3">Ellin428</strain>
    </source>
</reference>
<keyword evidence="1" id="KW-0732">Signal</keyword>
<dbReference type="STRING" id="497964.CfE428DRAFT_0405"/>
<keyword evidence="3" id="KW-1185">Reference proteome</keyword>
<dbReference type="Proteomes" id="UP000005824">
    <property type="component" value="Unassembled WGS sequence"/>
</dbReference>
<dbReference type="InParanoid" id="B4CUP2"/>
<protein>
    <submittedName>
        <fullName evidence="2">Twin-arginine translocation pathway signal</fullName>
    </submittedName>
</protein>
<dbReference type="RefSeq" id="WP_006977732.1">
    <property type="nucleotide sequence ID" value="NZ_ABVL01000001.1"/>
</dbReference>
<feature type="signal peptide" evidence="1">
    <location>
        <begin position="1"/>
        <end position="24"/>
    </location>
</feature>
<evidence type="ECO:0000256" key="1">
    <source>
        <dbReference type="SAM" id="SignalP"/>
    </source>
</evidence>
<organism evidence="2 3">
    <name type="scientific">Chthoniobacter flavus Ellin428</name>
    <dbReference type="NCBI Taxonomy" id="497964"/>
    <lineage>
        <taxon>Bacteria</taxon>
        <taxon>Pseudomonadati</taxon>
        <taxon>Verrucomicrobiota</taxon>
        <taxon>Spartobacteria</taxon>
        <taxon>Chthoniobacterales</taxon>
        <taxon>Chthoniobacteraceae</taxon>
        <taxon>Chthoniobacter</taxon>
    </lineage>
</organism>
<proteinExistence type="predicted"/>
<name>B4CUP2_9BACT</name>
<sequence length="186" mass="20291" precursor="true">MKHSFVYPLTSLLLGFLLVAPVHGHSDNGVELARESRMAVRELAATNAGARAVWSHSVAALVFPHLVSTGGIFDKHEAEGTLINQHTATLGHYKTVADSYGFDDARGKMGYVLFFVQVKPLSLLHQKGGWELGRKPGVIIVDKSFAESLRTTKPQAGIYVFAFNERGLVSGLKLRGTKITELPVEH</sequence>
<gene>
    <name evidence="2" type="ORF">CfE428DRAFT_0405</name>
</gene>
<evidence type="ECO:0000313" key="2">
    <source>
        <dbReference type="EMBL" id="EDY22280.1"/>
    </source>
</evidence>
<accession>B4CUP2</accession>
<evidence type="ECO:0000313" key="3">
    <source>
        <dbReference type="Proteomes" id="UP000005824"/>
    </source>
</evidence>
<dbReference type="eggNOG" id="COG2930">
    <property type="taxonomic scope" value="Bacteria"/>
</dbReference>
<feature type="chain" id="PRO_5002802331" evidence="1">
    <location>
        <begin position="25"/>
        <end position="186"/>
    </location>
</feature>
<dbReference type="AlphaFoldDB" id="B4CUP2"/>